<reference evidence="5" key="1">
    <citation type="submission" date="2020-02" db="EMBL/GenBank/DDBJ databases">
        <authorList>
            <person name="Meier V. D."/>
        </authorList>
    </citation>
    <scope>NUCLEOTIDE SEQUENCE</scope>
    <source>
        <strain evidence="5">AVDCRST_MAG26</strain>
    </source>
</reference>
<keyword evidence="1" id="KW-0813">Transport</keyword>
<organism evidence="5">
    <name type="scientific">uncultured Chloroflexia bacterium</name>
    <dbReference type="NCBI Taxonomy" id="1672391"/>
    <lineage>
        <taxon>Bacteria</taxon>
        <taxon>Bacillati</taxon>
        <taxon>Chloroflexota</taxon>
        <taxon>Chloroflexia</taxon>
        <taxon>environmental samples</taxon>
    </lineage>
</organism>
<evidence type="ECO:0000256" key="2">
    <source>
        <dbReference type="ARBA" id="ARBA00022741"/>
    </source>
</evidence>
<keyword evidence="2" id="KW-0547">Nucleotide-binding</keyword>
<dbReference type="InterPro" id="IPR003439">
    <property type="entry name" value="ABC_transporter-like_ATP-bd"/>
</dbReference>
<dbReference type="InterPro" id="IPR050153">
    <property type="entry name" value="Metal_Ion_Import_ABC"/>
</dbReference>
<dbReference type="AlphaFoldDB" id="A0A6J4IN10"/>
<dbReference type="PROSITE" id="PS00211">
    <property type="entry name" value="ABC_TRANSPORTER_1"/>
    <property type="match status" value="1"/>
</dbReference>
<dbReference type="GO" id="GO:0016887">
    <property type="term" value="F:ATP hydrolysis activity"/>
    <property type="evidence" value="ECO:0007669"/>
    <property type="project" value="InterPro"/>
</dbReference>
<name>A0A6J4IN10_9CHLR</name>
<dbReference type="SMART" id="SM00382">
    <property type="entry name" value="AAA"/>
    <property type="match status" value="1"/>
</dbReference>
<evidence type="ECO:0000256" key="3">
    <source>
        <dbReference type="ARBA" id="ARBA00022840"/>
    </source>
</evidence>
<evidence type="ECO:0000313" key="5">
    <source>
        <dbReference type="EMBL" id="CAA9254729.1"/>
    </source>
</evidence>
<dbReference type="Gene3D" id="3.40.50.300">
    <property type="entry name" value="P-loop containing nucleotide triphosphate hydrolases"/>
    <property type="match status" value="1"/>
</dbReference>
<dbReference type="PROSITE" id="PS50893">
    <property type="entry name" value="ABC_TRANSPORTER_2"/>
    <property type="match status" value="1"/>
</dbReference>
<dbReference type="PANTHER" id="PTHR42734">
    <property type="entry name" value="METAL TRANSPORT SYSTEM ATP-BINDING PROTEIN TM_0124-RELATED"/>
    <property type="match status" value="1"/>
</dbReference>
<feature type="domain" description="ABC transporter" evidence="4">
    <location>
        <begin position="5"/>
        <end position="238"/>
    </location>
</feature>
<dbReference type="EMBL" id="CADCTK010000470">
    <property type="protein sequence ID" value="CAA9254729.1"/>
    <property type="molecule type" value="Genomic_DNA"/>
</dbReference>
<proteinExistence type="predicted"/>
<dbReference type="InterPro" id="IPR027417">
    <property type="entry name" value="P-loop_NTPase"/>
</dbReference>
<dbReference type="InterPro" id="IPR003593">
    <property type="entry name" value="AAA+_ATPase"/>
</dbReference>
<dbReference type="InterPro" id="IPR017871">
    <property type="entry name" value="ABC_transporter-like_CS"/>
</dbReference>
<keyword evidence="3 5" id="KW-0067">ATP-binding</keyword>
<dbReference type="Pfam" id="PF00005">
    <property type="entry name" value="ABC_tran"/>
    <property type="match status" value="1"/>
</dbReference>
<dbReference type="FunFam" id="3.40.50.300:FF:000134">
    <property type="entry name" value="Iron-enterobactin ABC transporter ATP-binding protein"/>
    <property type="match status" value="1"/>
</dbReference>
<protein>
    <submittedName>
        <fullName evidence="5">Manganese ABC transporter, ATP-binding protein SitB</fullName>
    </submittedName>
</protein>
<dbReference type="CDD" id="cd03235">
    <property type="entry name" value="ABC_Metallic_Cations"/>
    <property type="match status" value="1"/>
</dbReference>
<accession>A0A6J4IN10</accession>
<evidence type="ECO:0000256" key="1">
    <source>
        <dbReference type="ARBA" id="ARBA00022448"/>
    </source>
</evidence>
<evidence type="ECO:0000259" key="4">
    <source>
        <dbReference type="PROSITE" id="PS50893"/>
    </source>
</evidence>
<dbReference type="GO" id="GO:0005524">
    <property type="term" value="F:ATP binding"/>
    <property type="evidence" value="ECO:0007669"/>
    <property type="project" value="UniProtKB-KW"/>
</dbReference>
<sequence>MDPLIELNAVTFGYGDTPVLEDICLHLHPGQFAALVGPSGAGKTTLLKLILGTLAPSRGAVCVGGRALQGGARPRVGYVPQLETVDWNFPVTVEQVVLMGRVRRSGILPWPRAEDRRRVRSVLERLGIAGCAHQHIRNLSGGQQQRVFLARALIAEPDLLVLDEPTTGVDMRTAENVLHLIGELNCQGMTILMTTHDLNAAAAHVPWVVCLNRRIVAQGPPDLIFTPETLNATYQGDMLVLRQDGMLFVQQRPHGHTYRDLVPHPVAGEVPVPMEEVRNGRPAPTIPV</sequence>
<dbReference type="SUPFAM" id="SSF52540">
    <property type="entry name" value="P-loop containing nucleoside triphosphate hydrolases"/>
    <property type="match status" value="1"/>
</dbReference>
<gene>
    <name evidence="5" type="ORF">AVDCRST_MAG26-2046</name>
</gene>